<feature type="repeat" description="TPR" evidence="1">
    <location>
        <begin position="173"/>
        <end position="206"/>
    </location>
</feature>
<accession>A0ABY0IG89</accession>
<dbReference type="RefSeq" id="WP_115363015.1">
    <property type="nucleotide sequence ID" value="NZ_QDKL01000003.1"/>
</dbReference>
<proteinExistence type="predicted"/>
<evidence type="ECO:0000256" key="1">
    <source>
        <dbReference type="PROSITE-ProRule" id="PRU00339"/>
    </source>
</evidence>
<keyword evidence="2" id="KW-0812">Transmembrane</keyword>
<dbReference type="Gene3D" id="1.25.40.10">
    <property type="entry name" value="Tetratricopeptide repeat domain"/>
    <property type="match status" value="1"/>
</dbReference>
<reference evidence="5" key="1">
    <citation type="journal article" date="2019" name="Int. J. Syst. Evol. Microbiol.">
        <title>Halobacteriovorax valvorus sp. nov., a novel prokaryotic predator isolated from coastal seawater of China.</title>
        <authorList>
            <person name="Chen M.-X."/>
        </authorList>
    </citation>
    <scope>NUCLEOTIDE SEQUENCE [LARGE SCALE GENOMIC DNA]</scope>
    <source>
        <strain evidence="5">BL9</strain>
    </source>
</reference>
<feature type="domain" description="Ancillary SecYEG translocon subunit/Cell division coordinator CpoB TPR" evidence="3">
    <location>
        <begin position="23"/>
        <end position="219"/>
    </location>
</feature>
<keyword evidence="1" id="KW-0802">TPR repeat</keyword>
<sequence>MTTQVAPNEGLNSELNSTELGAFIAKNKALVIGLILLIIGATAGYGIFSYVKNQQNEKAAQTLYSFETGSLEKFKKGEIDSAAMVSELKTILGEFGDSSAAISTTLLAVDHLTNKGQNQEAFEIISLISASNSLQSYFINVRKAVIQQDLKDYDGAIATLKELKSNDRALSMGRIELELGRSYLAKGDTASAKGHFERVLTLTTENVYKSLAKYHLNTIK</sequence>
<evidence type="ECO:0000313" key="4">
    <source>
        <dbReference type="EMBL" id="RZF20821.1"/>
    </source>
</evidence>
<protein>
    <submittedName>
        <fullName evidence="4">Tetratricopeptide repeat protein</fullName>
    </submittedName>
</protein>
<dbReference type="SUPFAM" id="SSF48452">
    <property type="entry name" value="TPR-like"/>
    <property type="match status" value="1"/>
</dbReference>
<keyword evidence="2" id="KW-1133">Transmembrane helix</keyword>
<keyword evidence="2" id="KW-0472">Membrane</keyword>
<dbReference type="InterPro" id="IPR019734">
    <property type="entry name" value="TPR_rpt"/>
</dbReference>
<evidence type="ECO:0000259" key="3">
    <source>
        <dbReference type="Pfam" id="PF09976"/>
    </source>
</evidence>
<evidence type="ECO:0000313" key="5">
    <source>
        <dbReference type="Proteomes" id="UP000443582"/>
    </source>
</evidence>
<name>A0ABY0IG89_9BACT</name>
<organism evidence="4 5">
    <name type="scientific">Halobacteriovorax vibrionivorans</name>
    <dbReference type="NCBI Taxonomy" id="2152716"/>
    <lineage>
        <taxon>Bacteria</taxon>
        <taxon>Pseudomonadati</taxon>
        <taxon>Bdellovibrionota</taxon>
        <taxon>Bacteriovoracia</taxon>
        <taxon>Bacteriovoracales</taxon>
        <taxon>Halobacteriovoraceae</taxon>
        <taxon>Halobacteriovorax</taxon>
    </lineage>
</organism>
<dbReference type="InterPro" id="IPR011990">
    <property type="entry name" value="TPR-like_helical_dom_sf"/>
</dbReference>
<dbReference type="InterPro" id="IPR018704">
    <property type="entry name" value="SecYEG/CpoB_TPR"/>
</dbReference>
<dbReference type="EMBL" id="QDKL01000003">
    <property type="protein sequence ID" value="RZF20821.1"/>
    <property type="molecule type" value="Genomic_DNA"/>
</dbReference>
<keyword evidence="5" id="KW-1185">Reference proteome</keyword>
<dbReference type="Pfam" id="PF09976">
    <property type="entry name" value="TPR_21"/>
    <property type="match status" value="1"/>
</dbReference>
<comment type="caution">
    <text evidence="4">The sequence shown here is derived from an EMBL/GenBank/DDBJ whole genome shotgun (WGS) entry which is preliminary data.</text>
</comment>
<evidence type="ECO:0000256" key="2">
    <source>
        <dbReference type="SAM" id="Phobius"/>
    </source>
</evidence>
<dbReference type="Proteomes" id="UP000443582">
    <property type="component" value="Unassembled WGS sequence"/>
</dbReference>
<gene>
    <name evidence="4" type="ORF">DAY19_12610</name>
</gene>
<feature type="transmembrane region" description="Helical" evidence="2">
    <location>
        <begin position="29"/>
        <end position="48"/>
    </location>
</feature>
<dbReference type="PROSITE" id="PS50005">
    <property type="entry name" value="TPR"/>
    <property type="match status" value="1"/>
</dbReference>